<dbReference type="InterPro" id="IPR036291">
    <property type="entry name" value="NAD(P)-bd_dom_sf"/>
</dbReference>
<dbReference type="SUPFAM" id="SSF50129">
    <property type="entry name" value="GroES-like"/>
    <property type="match status" value="1"/>
</dbReference>
<accession>A0AA47KPC7</accession>
<feature type="domain" description="Enoyl reductase (ER)" evidence="3">
    <location>
        <begin position="15"/>
        <end position="331"/>
    </location>
</feature>
<dbReference type="PANTHER" id="PTHR44154">
    <property type="entry name" value="QUINONE OXIDOREDUCTASE"/>
    <property type="match status" value="1"/>
</dbReference>
<evidence type="ECO:0000256" key="1">
    <source>
        <dbReference type="ARBA" id="ARBA00022857"/>
    </source>
</evidence>
<gene>
    <name evidence="4" type="ORF">N8M53_13455</name>
</gene>
<comment type="similarity">
    <text evidence="2">Belongs to the zinc-containing alcohol dehydrogenase family. Quinone oxidoreductase subfamily.</text>
</comment>
<dbReference type="Pfam" id="PF08240">
    <property type="entry name" value="ADH_N"/>
    <property type="match status" value="1"/>
</dbReference>
<dbReference type="AlphaFoldDB" id="A0AA47KPC7"/>
<dbReference type="SMART" id="SM00829">
    <property type="entry name" value="PKS_ER"/>
    <property type="match status" value="1"/>
</dbReference>
<keyword evidence="2" id="KW-0560">Oxidoreductase</keyword>
<dbReference type="InterPro" id="IPR011032">
    <property type="entry name" value="GroES-like_sf"/>
</dbReference>
<dbReference type="CDD" id="cd08252">
    <property type="entry name" value="AL_MDR"/>
    <property type="match status" value="1"/>
</dbReference>
<dbReference type="NCBIfam" id="TIGR02817">
    <property type="entry name" value="adh_fam_1"/>
    <property type="match status" value="1"/>
</dbReference>
<dbReference type="RefSeq" id="WP_269580549.1">
    <property type="nucleotide sequence ID" value="NZ_CP114589.1"/>
</dbReference>
<protein>
    <recommendedName>
        <fullName evidence="2">Zinc-type alcohol dehydrogenase-like protein</fullName>
    </recommendedName>
</protein>
<dbReference type="InterPro" id="IPR051603">
    <property type="entry name" value="Zinc-ADH_QOR/CCCR"/>
</dbReference>
<dbReference type="Gene3D" id="3.40.50.720">
    <property type="entry name" value="NAD(P)-binding Rossmann-like Domain"/>
    <property type="match status" value="1"/>
</dbReference>
<keyword evidence="2" id="KW-0479">Metal-binding</keyword>
<dbReference type="InterPro" id="IPR013154">
    <property type="entry name" value="ADH-like_N"/>
</dbReference>
<evidence type="ECO:0000259" key="3">
    <source>
        <dbReference type="SMART" id="SM00829"/>
    </source>
</evidence>
<dbReference type="SUPFAM" id="SSF51735">
    <property type="entry name" value="NAD(P)-binding Rossmann-fold domains"/>
    <property type="match status" value="1"/>
</dbReference>
<proteinExistence type="inferred from homology"/>
<dbReference type="Proteomes" id="UP001164748">
    <property type="component" value="Plasmid unnamed"/>
</dbReference>
<dbReference type="Gene3D" id="3.90.180.10">
    <property type="entry name" value="Medium-chain alcohol dehydrogenases, catalytic domain"/>
    <property type="match status" value="1"/>
</dbReference>
<keyword evidence="4" id="KW-0614">Plasmid</keyword>
<evidence type="ECO:0000256" key="2">
    <source>
        <dbReference type="RuleBase" id="RU364000"/>
    </source>
</evidence>
<organism evidence="4 5">
    <name type="scientific">Salinivibrio kushneri</name>
    <dbReference type="NCBI Taxonomy" id="1908198"/>
    <lineage>
        <taxon>Bacteria</taxon>
        <taxon>Pseudomonadati</taxon>
        <taxon>Pseudomonadota</taxon>
        <taxon>Gammaproteobacteria</taxon>
        <taxon>Vibrionales</taxon>
        <taxon>Vibrionaceae</taxon>
        <taxon>Salinivibrio</taxon>
    </lineage>
</organism>
<sequence length="334" mass="35866">MHAVGYRFAHPIEKATLADIILPTPSPGDDDLLVEVKAVSVNPVDVKIRGNVDAPEGQHKVLGWDAAGIVRQVGRHVTEFKPGDRVWYAGALDRPGSNGQFQCVNAKIVSAMPKTLSFADAAAMPLTALTAWELLFDRLKAGLEPESSTLLVVGAAGGVGSVLTQLAKQLTSLTVIGTASRPESQAWVKEMGADHVIDHAQPLKPQLDALGVEAVTHVASLNHTEAHLEQLVDCLIPQGKLALIDDPEQLDIRKLKSKSISLHWEFMFTRSLYSTTDMYQQHVILANVAKLVDQGVLKGTASHQLTGLNAANLILAHQAVESGRTIGKYVIAES</sequence>
<reference evidence="4" key="1">
    <citation type="submission" date="2022-09" db="EMBL/GenBank/DDBJ databases">
        <authorList>
            <person name="Li Z.-J."/>
        </authorList>
    </citation>
    <scope>NUCLEOTIDE SEQUENCE</scope>
    <source>
        <strain evidence="4">TGB11</strain>
        <plasmid evidence="4">unnamed</plasmid>
    </source>
</reference>
<dbReference type="InterPro" id="IPR020843">
    <property type="entry name" value="ER"/>
</dbReference>
<dbReference type="GO" id="GO:0016491">
    <property type="term" value="F:oxidoreductase activity"/>
    <property type="evidence" value="ECO:0007669"/>
    <property type="project" value="UniProtKB-KW"/>
</dbReference>
<dbReference type="GO" id="GO:0008270">
    <property type="term" value="F:zinc ion binding"/>
    <property type="evidence" value="ECO:0007669"/>
    <property type="project" value="InterPro"/>
</dbReference>
<dbReference type="InterPro" id="IPR014182">
    <property type="entry name" value="ADH_Zn_typ-1"/>
</dbReference>
<dbReference type="PANTHER" id="PTHR44154:SF1">
    <property type="entry name" value="QUINONE OXIDOREDUCTASE"/>
    <property type="match status" value="1"/>
</dbReference>
<evidence type="ECO:0000313" key="4">
    <source>
        <dbReference type="EMBL" id="WBA10554.1"/>
    </source>
</evidence>
<dbReference type="Pfam" id="PF13602">
    <property type="entry name" value="ADH_zinc_N_2"/>
    <property type="match status" value="1"/>
</dbReference>
<name>A0AA47KPC7_9GAMM</name>
<evidence type="ECO:0000313" key="5">
    <source>
        <dbReference type="Proteomes" id="UP001164748"/>
    </source>
</evidence>
<geneLocation type="plasmid" evidence="4 5">
    <name>unnamed</name>
</geneLocation>
<keyword evidence="1" id="KW-0521">NADP</keyword>
<keyword evidence="2" id="KW-0862">Zinc</keyword>
<dbReference type="EMBL" id="CP114589">
    <property type="protein sequence ID" value="WBA10554.1"/>
    <property type="molecule type" value="Genomic_DNA"/>
</dbReference>